<dbReference type="PANTHER" id="PTHR30544">
    <property type="entry name" value="23S RRNA METHYLTRANSFERASE"/>
    <property type="match status" value="1"/>
</dbReference>
<dbReference type="AlphaFoldDB" id="A0AAV5B789"/>
<keyword evidence="6 12" id="KW-0808">Transferase</keyword>
<dbReference type="GO" id="GO:0002935">
    <property type="term" value="F:tRNA (adenine(37)-C2)-methyltransferase activity"/>
    <property type="evidence" value="ECO:0007669"/>
    <property type="project" value="UniProtKB-UniRule"/>
</dbReference>
<evidence type="ECO:0000256" key="13">
    <source>
        <dbReference type="SAM" id="MobiDB-lite"/>
    </source>
</evidence>
<protein>
    <recommendedName>
        <fullName evidence="12">Probable dual-specificity RNA methyltransferase RlmN</fullName>
        <ecNumber evidence="12">2.1.1.192</ecNumber>
    </recommendedName>
    <alternativeName>
        <fullName evidence="12">23S rRNA (adenine(2503)-C(2))-methyltransferase</fullName>
    </alternativeName>
    <alternativeName>
        <fullName evidence="12">23S rRNA m2A2503 methyltransferase</fullName>
    </alternativeName>
    <alternativeName>
        <fullName evidence="12">Ribosomal RNA large subunit methyltransferase N</fullName>
    </alternativeName>
    <alternativeName>
        <fullName evidence="12">tRNA (adenine(37)-C(2))-methyltransferase</fullName>
    </alternativeName>
    <alternativeName>
        <fullName evidence="12">tRNA m2A37 methyltransferase</fullName>
    </alternativeName>
</protein>
<dbReference type="NCBIfam" id="TIGR00048">
    <property type="entry name" value="rRNA_mod_RlmN"/>
    <property type="match status" value="1"/>
</dbReference>
<evidence type="ECO:0000256" key="3">
    <source>
        <dbReference type="ARBA" id="ARBA00022490"/>
    </source>
</evidence>
<dbReference type="GO" id="GO:0051539">
    <property type="term" value="F:4 iron, 4 sulfur cluster binding"/>
    <property type="evidence" value="ECO:0007669"/>
    <property type="project" value="UniProtKB-UniRule"/>
</dbReference>
<comment type="miscellaneous">
    <text evidence="12">Reaction proceeds by a ping-pong mechanism involving intermediate methylation of a conserved cysteine residue.</text>
</comment>
<dbReference type="Pfam" id="PF04055">
    <property type="entry name" value="Radical_SAM"/>
    <property type="match status" value="1"/>
</dbReference>
<keyword evidence="8 12" id="KW-0819">tRNA processing</keyword>
<dbReference type="EC" id="2.1.1.192" evidence="12"/>
<dbReference type="Proteomes" id="UP001055025">
    <property type="component" value="Unassembled WGS sequence"/>
</dbReference>
<evidence type="ECO:0000256" key="11">
    <source>
        <dbReference type="ARBA" id="ARBA00023014"/>
    </source>
</evidence>
<accession>A0AAV5B789</accession>
<keyword evidence="4 12" id="KW-0698">rRNA processing</keyword>
<dbReference type="PROSITE" id="PS51918">
    <property type="entry name" value="RADICAL_SAM"/>
    <property type="match status" value="1"/>
</dbReference>
<comment type="catalytic activity">
    <reaction evidence="12">
        <text>adenosine(37) in tRNA + 2 reduced [2Fe-2S]-[ferredoxin] + 2 S-adenosyl-L-methionine = 2-methyladenosine(37) in tRNA + 5'-deoxyadenosine + L-methionine + 2 oxidized [2Fe-2S]-[ferredoxin] + S-adenosyl-L-homocysteine</text>
        <dbReference type="Rhea" id="RHEA:43332"/>
        <dbReference type="Rhea" id="RHEA-COMP:10000"/>
        <dbReference type="Rhea" id="RHEA-COMP:10001"/>
        <dbReference type="Rhea" id="RHEA-COMP:10162"/>
        <dbReference type="Rhea" id="RHEA-COMP:10485"/>
        <dbReference type="ChEBI" id="CHEBI:17319"/>
        <dbReference type="ChEBI" id="CHEBI:33737"/>
        <dbReference type="ChEBI" id="CHEBI:33738"/>
        <dbReference type="ChEBI" id="CHEBI:57844"/>
        <dbReference type="ChEBI" id="CHEBI:57856"/>
        <dbReference type="ChEBI" id="CHEBI:59789"/>
        <dbReference type="ChEBI" id="CHEBI:74411"/>
        <dbReference type="ChEBI" id="CHEBI:74497"/>
        <dbReference type="EC" id="2.1.1.192"/>
    </reaction>
</comment>
<comment type="cofactor">
    <cofactor evidence="12">
        <name>[4Fe-4S] cluster</name>
        <dbReference type="ChEBI" id="CHEBI:49883"/>
    </cofactor>
    <text evidence="12">Binds 1 [4Fe-4S] cluster. The cluster is coordinated with 3 cysteines and an exchangeable S-adenosyl-L-methionine.</text>
</comment>
<dbReference type="FunFam" id="3.20.20.70:FF:000014">
    <property type="entry name" value="Probable dual-specificity RNA methyltransferase RlmN"/>
    <property type="match status" value="1"/>
</dbReference>
<dbReference type="GO" id="GO:0070040">
    <property type="term" value="F:rRNA (adenine(2503)-C2-)-methyltransferase activity"/>
    <property type="evidence" value="ECO:0007669"/>
    <property type="project" value="UniProtKB-UniRule"/>
</dbReference>
<evidence type="ECO:0000256" key="10">
    <source>
        <dbReference type="ARBA" id="ARBA00023004"/>
    </source>
</evidence>
<keyword evidence="11 12" id="KW-0411">Iron-sulfur</keyword>
<dbReference type="SFLD" id="SFLDS00029">
    <property type="entry name" value="Radical_SAM"/>
    <property type="match status" value="1"/>
</dbReference>
<evidence type="ECO:0000256" key="8">
    <source>
        <dbReference type="ARBA" id="ARBA00022694"/>
    </source>
</evidence>
<feature type="binding site" evidence="12">
    <location>
        <position position="140"/>
    </location>
    <ligand>
        <name>[4Fe-4S] cluster</name>
        <dbReference type="ChEBI" id="CHEBI:49883"/>
        <note>4Fe-4S-S-AdoMet</note>
    </ligand>
</feature>
<dbReference type="GO" id="GO:0046872">
    <property type="term" value="F:metal ion binding"/>
    <property type="evidence" value="ECO:0007669"/>
    <property type="project" value="UniProtKB-KW"/>
</dbReference>
<proteinExistence type="inferred from homology"/>
<keyword evidence="3 12" id="KW-0963">Cytoplasm</keyword>
<dbReference type="Gene3D" id="1.10.150.530">
    <property type="match status" value="1"/>
</dbReference>
<dbReference type="GO" id="GO:0030488">
    <property type="term" value="P:tRNA methylation"/>
    <property type="evidence" value="ECO:0007669"/>
    <property type="project" value="UniProtKB-UniRule"/>
</dbReference>
<feature type="compositionally biased region" description="Polar residues" evidence="13">
    <location>
        <begin position="1"/>
        <end position="20"/>
    </location>
</feature>
<keyword evidence="12" id="KW-1015">Disulfide bond</keyword>
<evidence type="ECO:0000256" key="2">
    <source>
        <dbReference type="ARBA" id="ARBA00022485"/>
    </source>
</evidence>
<evidence type="ECO:0000256" key="4">
    <source>
        <dbReference type="ARBA" id="ARBA00022552"/>
    </source>
</evidence>
<dbReference type="Gene3D" id="3.20.20.70">
    <property type="entry name" value="Aldolase class I"/>
    <property type="match status" value="1"/>
</dbReference>
<dbReference type="HAMAP" id="MF_01849">
    <property type="entry name" value="RNA_methyltr_RlmN"/>
    <property type="match status" value="1"/>
</dbReference>
<comment type="function">
    <text evidence="12">Specifically methylates position 2 of adenine 2503 in 23S rRNA and position 2 of adenine 37 in tRNAs.</text>
</comment>
<dbReference type="Pfam" id="PF21016">
    <property type="entry name" value="RlmN_N"/>
    <property type="match status" value="1"/>
</dbReference>
<dbReference type="InterPro" id="IPR027492">
    <property type="entry name" value="RNA_MTrfase_RlmN"/>
</dbReference>
<comment type="similarity">
    <text evidence="12">Belongs to the radical SAM superfamily. RlmN family.</text>
</comment>
<dbReference type="EMBL" id="BQKC01000001">
    <property type="protein sequence ID" value="GJM56155.1"/>
    <property type="molecule type" value="Genomic_DNA"/>
</dbReference>
<evidence type="ECO:0000256" key="5">
    <source>
        <dbReference type="ARBA" id="ARBA00022603"/>
    </source>
</evidence>
<dbReference type="RefSeq" id="WP_135977862.1">
    <property type="nucleotide sequence ID" value="NZ_BQKC01000001.1"/>
</dbReference>
<comment type="catalytic activity">
    <reaction evidence="12">
        <text>adenosine(2503) in 23S rRNA + 2 reduced [2Fe-2S]-[ferredoxin] + 2 S-adenosyl-L-methionine = 2-methyladenosine(2503) in 23S rRNA + 5'-deoxyadenosine + L-methionine + 2 oxidized [2Fe-2S]-[ferredoxin] + S-adenosyl-L-homocysteine</text>
        <dbReference type="Rhea" id="RHEA:42916"/>
        <dbReference type="Rhea" id="RHEA-COMP:10000"/>
        <dbReference type="Rhea" id="RHEA-COMP:10001"/>
        <dbReference type="Rhea" id="RHEA-COMP:10152"/>
        <dbReference type="Rhea" id="RHEA-COMP:10282"/>
        <dbReference type="ChEBI" id="CHEBI:17319"/>
        <dbReference type="ChEBI" id="CHEBI:33737"/>
        <dbReference type="ChEBI" id="CHEBI:33738"/>
        <dbReference type="ChEBI" id="CHEBI:57844"/>
        <dbReference type="ChEBI" id="CHEBI:57856"/>
        <dbReference type="ChEBI" id="CHEBI:59789"/>
        <dbReference type="ChEBI" id="CHEBI:74411"/>
        <dbReference type="ChEBI" id="CHEBI:74497"/>
        <dbReference type="EC" id="2.1.1.192"/>
    </reaction>
</comment>
<gene>
    <name evidence="12 15" type="primary">rlmN</name>
    <name evidence="15" type="ORF">ATOP_18100</name>
</gene>
<dbReference type="InterPro" id="IPR007197">
    <property type="entry name" value="rSAM"/>
</dbReference>
<comment type="caution">
    <text evidence="12">Lacks conserved residue(s) required for the propagation of feature annotation.</text>
</comment>
<keyword evidence="5 12" id="KW-0489">Methyltransferase</keyword>
<feature type="binding site" evidence="12">
    <location>
        <position position="215"/>
    </location>
    <ligand>
        <name>S-adenosyl-L-methionine</name>
        <dbReference type="ChEBI" id="CHEBI:59789"/>
    </ligand>
</feature>
<keyword evidence="2 12" id="KW-0004">4Fe-4S</keyword>
<reference evidence="15" key="1">
    <citation type="journal article" date="2022" name="Int. J. Syst. Evol. Microbiol.">
        <title>Granulimonas faecalis gen. nov., sp. nov., and Leptogranulimonas caecicola gen. nov., sp. nov., novel lactate-producing Atopobiaceae bacteria isolated from mouse intestines, and an emended description of the family Atopobiaceae.</title>
        <authorList>
            <person name="Morinaga K."/>
            <person name="Kusada H."/>
            <person name="Sakamoto S."/>
            <person name="Murakami T."/>
            <person name="Toyoda A."/>
            <person name="Mori H."/>
            <person name="Meng X.Y."/>
            <person name="Takashino M."/>
            <person name="Murotomi K."/>
            <person name="Tamaki H."/>
        </authorList>
    </citation>
    <scope>NUCLEOTIDE SEQUENCE</scope>
    <source>
        <strain evidence="15">OPF53</strain>
    </source>
</reference>
<evidence type="ECO:0000256" key="6">
    <source>
        <dbReference type="ARBA" id="ARBA00022679"/>
    </source>
</evidence>
<dbReference type="GO" id="GO:0005737">
    <property type="term" value="C:cytoplasm"/>
    <property type="evidence" value="ECO:0007669"/>
    <property type="project" value="UniProtKB-SubCell"/>
</dbReference>
<evidence type="ECO:0000313" key="16">
    <source>
        <dbReference type="Proteomes" id="UP001055025"/>
    </source>
</evidence>
<dbReference type="InterPro" id="IPR040072">
    <property type="entry name" value="Methyltransferase_A"/>
</dbReference>
<evidence type="ECO:0000256" key="12">
    <source>
        <dbReference type="HAMAP-Rule" id="MF_01849"/>
    </source>
</evidence>
<keyword evidence="16" id="KW-1185">Reference proteome</keyword>
<keyword evidence="10 12" id="KW-0408">Iron</keyword>
<evidence type="ECO:0000313" key="15">
    <source>
        <dbReference type="EMBL" id="GJM56155.1"/>
    </source>
</evidence>
<dbReference type="SFLD" id="SFLDG01062">
    <property type="entry name" value="methyltransferase_(Class_A)"/>
    <property type="match status" value="1"/>
</dbReference>
<dbReference type="InterPro" id="IPR004383">
    <property type="entry name" value="rRNA_lsu_MTrfase_RlmN/Cfr"/>
</dbReference>
<dbReference type="PANTHER" id="PTHR30544:SF5">
    <property type="entry name" value="RADICAL SAM CORE DOMAIN-CONTAINING PROTEIN"/>
    <property type="match status" value="1"/>
</dbReference>
<evidence type="ECO:0000256" key="1">
    <source>
        <dbReference type="ARBA" id="ARBA00004496"/>
    </source>
</evidence>
<dbReference type="GO" id="GO:0070475">
    <property type="term" value="P:rRNA base methylation"/>
    <property type="evidence" value="ECO:0007669"/>
    <property type="project" value="UniProtKB-UniRule"/>
</dbReference>
<dbReference type="PIRSF" id="PIRSF006004">
    <property type="entry name" value="CHP00048"/>
    <property type="match status" value="1"/>
</dbReference>
<dbReference type="InterPro" id="IPR013785">
    <property type="entry name" value="Aldolase_TIM"/>
</dbReference>
<feature type="active site" description="S-methylcysteine intermediate" evidence="12">
    <location>
        <position position="357"/>
    </location>
</feature>
<feature type="binding site" evidence="12">
    <location>
        <position position="314"/>
    </location>
    <ligand>
        <name>S-adenosyl-L-methionine</name>
        <dbReference type="ChEBI" id="CHEBI:59789"/>
    </ligand>
</feature>
<feature type="active site" description="Proton acceptor" evidence="12">
    <location>
        <position position="116"/>
    </location>
</feature>
<evidence type="ECO:0000256" key="7">
    <source>
        <dbReference type="ARBA" id="ARBA00022691"/>
    </source>
</evidence>
<feature type="region of interest" description="Disordered" evidence="13">
    <location>
        <begin position="1"/>
        <end position="28"/>
    </location>
</feature>
<keyword evidence="7 12" id="KW-0949">S-adenosyl-L-methionine</keyword>
<dbReference type="InterPro" id="IPR058240">
    <property type="entry name" value="rSAM_sf"/>
</dbReference>
<dbReference type="GO" id="GO:0000049">
    <property type="term" value="F:tRNA binding"/>
    <property type="evidence" value="ECO:0007669"/>
    <property type="project" value="UniProtKB-UniRule"/>
</dbReference>
<name>A0AAV5B789_9ACTN</name>
<evidence type="ECO:0000259" key="14">
    <source>
        <dbReference type="PROSITE" id="PS51918"/>
    </source>
</evidence>
<feature type="binding site" evidence="12">
    <location>
        <begin position="183"/>
        <end position="184"/>
    </location>
    <ligand>
        <name>S-adenosyl-L-methionine</name>
        <dbReference type="ChEBI" id="CHEBI:59789"/>
    </ligand>
</feature>
<dbReference type="InterPro" id="IPR048641">
    <property type="entry name" value="RlmN_N"/>
</dbReference>
<feature type="binding site" evidence="12">
    <location>
        <position position="136"/>
    </location>
    <ligand>
        <name>[4Fe-4S] cluster</name>
        <dbReference type="ChEBI" id="CHEBI:49883"/>
        <note>4Fe-4S-S-AdoMet</note>
    </ligand>
</feature>
<dbReference type="SFLD" id="SFLDF00275">
    <property type="entry name" value="adenosine_C2_methyltransferase"/>
    <property type="match status" value="1"/>
</dbReference>
<feature type="domain" description="Radical SAM core" evidence="14">
    <location>
        <begin position="122"/>
        <end position="352"/>
    </location>
</feature>
<feature type="binding site" evidence="12">
    <location>
        <position position="143"/>
    </location>
    <ligand>
        <name>[4Fe-4S] cluster</name>
        <dbReference type="ChEBI" id="CHEBI:49883"/>
        <note>4Fe-4S-S-AdoMet</note>
    </ligand>
</feature>
<keyword evidence="9 12" id="KW-0479">Metal-binding</keyword>
<comment type="caution">
    <text evidence="15">The sequence shown here is derived from an EMBL/GenBank/DDBJ whole genome shotgun (WGS) entry which is preliminary data.</text>
</comment>
<dbReference type="SUPFAM" id="SSF102114">
    <property type="entry name" value="Radical SAM enzymes"/>
    <property type="match status" value="1"/>
</dbReference>
<dbReference type="GO" id="GO:0019843">
    <property type="term" value="F:rRNA binding"/>
    <property type="evidence" value="ECO:0007669"/>
    <property type="project" value="UniProtKB-UniRule"/>
</dbReference>
<sequence>MPEKTQPTSPSRENAEQNATPARRGPKADLTAMDHDQLVAFMESIGQPSFRAKQVEDWVRHKNVRSFDEMTNLSKALRAQLADVATLGGVTEVARQESLDGSRKYLLAFDDGVSVECVGMPNGDRLAVCVSTQAGCRMGCRFCATGEAGFTRNLTADEIYAQAAHVGQDFGQRVTSVVLMGQGEPFNNYDETLAAMRLMNSEDGLGIGARHITVSTCGVVPQIRRFASEPEQFGLALSLHSAVPETRNLLMPGVRKHSLKRLHDVMKDYTEKTHRRPTYEYAMIAGVNDDEPHLDALVDFCRGTLCHVNLIPFNEHSGSKLKPSSEERIDRFVKVLEGVGVETTVRRSRGTDIDAACGQLKQRLR</sequence>
<feature type="binding site" evidence="12">
    <location>
        <begin position="238"/>
        <end position="240"/>
    </location>
    <ligand>
        <name>S-adenosyl-L-methionine</name>
        <dbReference type="ChEBI" id="CHEBI:59789"/>
    </ligand>
</feature>
<evidence type="ECO:0000256" key="9">
    <source>
        <dbReference type="ARBA" id="ARBA00022723"/>
    </source>
</evidence>
<comment type="subcellular location">
    <subcellularLocation>
        <location evidence="1 12">Cytoplasm</location>
    </subcellularLocation>
</comment>
<organism evidence="15 16">
    <name type="scientific">Granulimonas faecalis</name>
    <dbReference type="NCBI Taxonomy" id="2894155"/>
    <lineage>
        <taxon>Bacteria</taxon>
        <taxon>Bacillati</taxon>
        <taxon>Actinomycetota</taxon>
        <taxon>Coriobacteriia</taxon>
        <taxon>Coriobacteriales</taxon>
        <taxon>Kribbibacteriaceae</taxon>
        <taxon>Granulimonas</taxon>
    </lineage>
</organism>